<accession>A0A2P2PIN5</accession>
<protein>
    <submittedName>
        <fullName evidence="1">Uncharacterized protein</fullName>
    </submittedName>
</protein>
<name>A0A2P2PIN5_RHIMU</name>
<evidence type="ECO:0000313" key="1">
    <source>
        <dbReference type="EMBL" id="MBX54638.1"/>
    </source>
</evidence>
<proteinExistence type="predicted"/>
<reference evidence="1" key="1">
    <citation type="submission" date="2018-02" db="EMBL/GenBank/DDBJ databases">
        <title>Rhizophora mucronata_Transcriptome.</title>
        <authorList>
            <person name="Meera S.P."/>
            <person name="Sreeshan A."/>
            <person name="Augustine A."/>
        </authorList>
    </citation>
    <scope>NUCLEOTIDE SEQUENCE</scope>
    <source>
        <tissue evidence="1">Leaf</tissue>
    </source>
</reference>
<dbReference type="EMBL" id="GGEC01074154">
    <property type="protein sequence ID" value="MBX54638.1"/>
    <property type="molecule type" value="Transcribed_RNA"/>
</dbReference>
<dbReference type="AlphaFoldDB" id="A0A2P2PIN5"/>
<organism evidence="1">
    <name type="scientific">Rhizophora mucronata</name>
    <name type="common">Asiatic mangrove</name>
    <dbReference type="NCBI Taxonomy" id="61149"/>
    <lineage>
        <taxon>Eukaryota</taxon>
        <taxon>Viridiplantae</taxon>
        <taxon>Streptophyta</taxon>
        <taxon>Embryophyta</taxon>
        <taxon>Tracheophyta</taxon>
        <taxon>Spermatophyta</taxon>
        <taxon>Magnoliopsida</taxon>
        <taxon>eudicotyledons</taxon>
        <taxon>Gunneridae</taxon>
        <taxon>Pentapetalae</taxon>
        <taxon>rosids</taxon>
        <taxon>fabids</taxon>
        <taxon>Malpighiales</taxon>
        <taxon>Rhizophoraceae</taxon>
        <taxon>Rhizophora</taxon>
    </lineage>
</organism>
<sequence>MHHTPTSIKSLSFIAFSFENLK</sequence>